<evidence type="ECO:0000256" key="7">
    <source>
        <dbReference type="ARBA" id="ARBA00023136"/>
    </source>
</evidence>
<dbReference type="Proteomes" id="UP000286482">
    <property type="component" value="Unassembled WGS sequence"/>
</dbReference>
<accession>A0A420ECZ4</accession>
<keyword evidence="11" id="KW-1185">Reference proteome</keyword>
<comment type="subcellular location">
    <subcellularLocation>
        <location evidence="1">Cell inner membrane</location>
        <topology evidence="1">Multi-pass membrane protein</topology>
    </subcellularLocation>
</comment>
<comment type="caution">
    <text evidence="10">The sequence shown here is derived from an EMBL/GenBank/DDBJ whole genome shotgun (WGS) entry which is preliminary data.</text>
</comment>
<evidence type="ECO:0000256" key="3">
    <source>
        <dbReference type="ARBA" id="ARBA00022475"/>
    </source>
</evidence>
<dbReference type="Pfam" id="PF04143">
    <property type="entry name" value="Sulf_transp"/>
    <property type="match status" value="1"/>
</dbReference>
<evidence type="ECO:0000256" key="8">
    <source>
        <dbReference type="ARBA" id="ARBA00035655"/>
    </source>
</evidence>
<feature type="transmembrane region" description="Helical" evidence="9">
    <location>
        <begin position="85"/>
        <end position="102"/>
    </location>
</feature>
<proteinExistence type="inferred from homology"/>
<evidence type="ECO:0000256" key="9">
    <source>
        <dbReference type="SAM" id="Phobius"/>
    </source>
</evidence>
<name>A0A420ECZ4_9ALTE</name>
<keyword evidence="3" id="KW-1003">Cell membrane</keyword>
<organism evidence="10 11">
    <name type="scientific">Alginatibacterium sediminis</name>
    <dbReference type="NCBI Taxonomy" id="2164068"/>
    <lineage>
        <taxon>Bacteria</taxon>
        <taxon>Pseudomonadati</taxon>
        <taxon>Pseudomonadota</taxon>
        <taxon>Gammaproteobacteria</taxon>
        <taxon>Alteromonadales</taxon>
        <taxon>Alteromonadaceae</taxon>
        <taxon>Alginatibacterium</taxon>
    </lineage>
</organism>
<dbReference type="GO" id="GO:0005886">
    <property type="term" value="C:plasma membrane"/>
    <property type="evidence" value="ECO:0007669"/>
    <property type="project" value="UniProtKB-SubCell"/>
</dbReference>
<dbReference type="InterPro" id="IPR007272">
    <property type="entry name" value="Sulf_transp_TsuA/YedE"/>
</dbReference>
<evidence type="ECO:0000256" key="6">
    <source>
        <dbReference type="ARBA" id="ARBA00022989"/>
    </source>
</evidence>
<dbReference type="AlphaFoldDB" id="A0A420ECZ4"/>
<keyword evidence="4" id="KW-0997">Cell inner membrane</keyword>
<evidence type="ECO:0000256" key="2">
    <source>
        <dbReference type="ARBA" id="ARBA00022448"/>
    </source>
</evidence>
<feature type="transmembrane region" description="Helical" evidence="9">
    <location>
        <begin position="122"/>
        <end position="142"/>
    </location>
</feature>
<evidence type="ECO:0000256" key="5">
    <source>
        <dbReference type="ARBA" id="ARBA00022692"/>
    </source>
</evidence>
<dbReference type="PANTHER" id="PTHR30574">
    <property type="entry name" value="INNER MEMBRANE PROTEIN YEDE"/>
    <property type="match status" value="1"/>
</dbReference>
<keyword evidence="6 9" id="KW-1133">Transmembrane helix</keyword>
<keyword evidence="5 9" id="KW-0812">Transmembrane</keyword>
<dbReference type="EMBL" id="RAQO01000005">
    <property type="protein sequence ID" value="RKF18541.1"/>
    <property type="molecule type" value="Genomic_DNA"/>
</dbReference>
<evidence type="ECO:0000256" key="1">
    <source>
        <dbReference type="ARBA" id="ARBA00004429"/>
    </source>
</evidence>
<keyword evidence="7 9" id="KW-0472">Membrane</keyword>
<dbReference type="OrthoDB" id="9814020at2"/>
<keyword evidence="2" id="KW-0813">Transport</keyword>
<reference evidence="10 11" key="1">
    <citation type="submission" date="2018-09" db="EMBL/GenBank/DDBJ databases">
        <authorList>
            <person name="Wang Z."/>
        </authorList>
    </citation>
    <scope>NUCLEOTIDE SEQUENCE [LARGE SCALE GENOMIC DNA]</scope>
    <source>
        <strain evidence="10 11">ALS 81</strain>
    </source>
</reference>
<sequence length="145" mass="15412">MITINFEVFTPGSAMLGGALLGVSSILLMLFNGKVAGISGIFGGLISRRKGDVTWRLLFVVALLSSYFLVSLFSEQQLEMPSSPHWLYVIAGLLVGFGTRIGNGCTSGHGICGIGRLSKRSISATVIFMLVAITVVSIRHFFVGA</sequence>
<protein>
    <submittedName>
        <fullName evidence="10">YeeE/YedE family protein</fullName>
    </submittedName>
</protein>
<dbReference type="RefSeq" id="WP_120354620.1">
    <property type="nucleotide sequence ID" value="NZ_RAQO01000005.1"/>
</dbReference>
<evidence type="ECO:0000313" key="11">
    <source>
        <dbReference type="Proteomes" id="UP000286482"/>
    </source>
</evidence>
<feature type="transmembrane region" description="Helical" evidence="9">
    <location>
        <begin position="53"/>
        <end position="73"/>
    </location>
</feature>
<evidence type="ECO:0000313" key="10">
    <source>
        <dbReference type="EMBL" id="RKF18541.1"/>
    </source>
</evidence>
<dbReference type="PANTHER" id="PTHR30574:SF1">
    <property type="entry name" value="SULPHUR TRANSPORT DOMAIN-CONTAINING PROTEIN"/>
    <property type="match status" value="1"/>
</dbReference>
<comment type="similarity">
    <text evidence="8">Belongs to the TsuA/YedE (TC 9.B.102) family.</text>
</comment>
<evidence type="ECO:0000256" key="4">
    <source>
        <dbReference type="ARBA" id="ARBA00022519"/>
    </source>
</evidence>
<feature type="transmembrane region" description="Helical" evidence="9">
    <location>
        <begin position="12"/>
        <end position="32"/>
    </location>
</feature>
<gene>
    <name evidence="10" type="ORF">DBZ36_09025</name>
</gene>